<feature type="compositionally biased region" description="Polar residues" evidence="1">
    <location>
        <begin position="499"/>
        <end position="511"/>
    </location>
</feature>
<dbReference type="Proteomes" id="UP000053477">
    <property type="component" value="Unassembled WGS sequence"/>
</dbReference>
<evidence type="ECO:0000256" key="2">
    <source>
        <dbReference type="SAM" id="Phobius"/>
    </source>
</evidence>
<keyword evidence="2" id="KW-1133">Transmembrane helix</keyword>
<feature type="transmembrane region" description="Helical" evidence="2">
    <location>
        <begin position="33"/>
        <end position="54"/>
    </location>
</feature>
<protein>
    <recommendedName>
        <fullName evidence="5">Transmembrane protein</fullName>
    </recommendedName>
</protein>
<evidence type="ECO:0000313" key="3">
    <source>
        <dbReference type="EMBL" id="KLO14341.1"/>
    </source>
</evidence>
<dbReference type="EMBL" id="KQ085945">
    <property type="protein sequence ID" value="KLO14341.1"/>
    <property type="molecule type" value="Genomic_DNA"/>
</dbReference>
<reference evidence="3 4" key="1">
    <citation type="submission" date="2015-04" db="EMBL/GenBank/DDBJ databases">
        <title>Complete genome sequence of Schizopora paradoxa KUC8140, a cosmopolitan wood degrader in East Asia.</title>
        <authorList>
            <consortium name="DOE Joint Genome Institute"/>
            <person name="Min B."/>
            <person name="Park H."/>
            <person name="Jang Y."/>
            <person name="Kim J.-J."/>
            <person name="Kim K.H."/>
            <person name="Pangilinan J."/>
            <person name="Lipzen A."/>
            <person name="Riley R."/>
            <person name="Grigoriev I.V."/>
            <person name="Spatafora J.W."/>
            <person name="Choi I.-G."/>
        </authorList>
    </citation>
    <scope>NUCLEOTIDE SEQUENCE [LARGE SCALE GENOMIC DNA]</scope>
    <source>
        <strain evidence="3 4">KUC8140</strain>
    </source>
</reference>
<keyword evidence="4" id="KW-1185">Reference proteome</keyword>
<feature type="transmembrane region" description="Helical" evidence="2">
    <location>
        <begin position="445"/>
        <end position="466"/>
    </location>
</feature>
<dbReference type="OrthoDB" id="5322539at2759"/>
<evidence type="ECO:0000256" key="1">
    <source>
        <dbReference type="SAM" id="MobiDB-lite"/>
    </source>
</evidence>
<organism evidence="3 4">
    <name type="scientific">Schizopora paradoxa</name>
    <dbReference type="NCBI Taxonomy" id="27342"/>
    <lineage>
        <taxon>Eukaryota</taxon>
        <taxon>Fungi</taxon>
        <taxon>Dikarya</taxon>
        <taxon>Basidiomycota</taxon>
        <taxon>Agaricomycotina</taxon>
        <taxon>Agaricomycetes</taxon>
        <taxon>Hymenochaetales</taxon>
        <taxon>Schizoporaceae</taxon>
        <taxon>Schizopora</taxon>
    </lineage>
</organism>
<dbReference type="AlphaFoldDB" id="A0A0H2SBR8"/>
<proteinExistence type="predicted"/>
<sequence>MARTNSTQSQVLYEKMQSDFMPSQGIFGARFRMLLFFVIGTVVAILHHLFYSYLNNKPITTGSGNVLREQAVANAIGNALAYLVNSLFSAAIAEAFVQQFWAHLRTLKGGVPIRKIDAIVDCKDGIATPSALKAWYYAFWLFVIATLATSMAVISVVVPGSLKVASENFHASQSCAVNTVNLPNGSALDTFVMQWFQRRVISQGTFMPPSSSCDGACRYNISFEAPALNCTNITSSYDFTSFTRPPLPISVSPGLGFSPPKFIYNGTQMRNGTGIQVATLNTSDFTTSAVECISYRASYDVTITHSNVSTSKIDVLSTNLIAPVPNVDASASNNASGILQIANGAINLLNGTLYTNIYQGSLGSSAAEFTQPSPVMGSPLLILQGNLWRWTMDMQTALPSIMQNISLSLLSDDVASASKVAIVKSVTSTCFSDSTFYVYNRTRLLITYGVAVAATAACIIASVWAIHLNGGFEESLSFTRLLGALVNLKMAHAREQSELTPNTHLHSNGGQDETLIPLL</sequence>
<dbReference type="PANTHER" id="PTHR35041:SF6">
    <property type="entry name" value="FORMYLMETHIONINE DEFORMYLASE-LIKE PROTEIN-RELATED"/>
    <property type="match status" value="1"/>
</dbReference>
<feature type="transmembrane region" description="Helical" evidence="2">
    <location>
        <begin position="134"/>
        <end position="158"/>
    </location>
</feature>
<feature type="region of interest" description="Disordered" evidence="1">
    <location>
        <begin position="499"/>
        <end position="519"/>
    </location>
</feature>
<evidence type="ECO:0000313" key="4">
    <source>
        <dbReference type="Proteomes" id="UP000053477"/>
    </source>
</evidence>
<keyword evidence="2" id="KW-0472">Membrane</keyword>
<dbReference type="PANTHER" id="PTHR35041">
    <property type="entry name" value="MEDIATOR OF RNA POLYMERASE II TRANSCRIPTION SUBUNIT 1"/>
    <property type="match status" value="1"/>
</dbReference>
<dbReference type="InParanoid" id="A0A0H2SBR8"/>
<keyword evidence="2" id="KW-0812">Transmembrane</keyword>
<gene>
    <name evidence="3" type="ORF">SCHPADRAFT_319801</name>
</gene>
<accession>A0A0H2SBR8</accession>
<evidence type="ECO:0008006" key="5">
    <source>
        <dbReference type="Google" id="ProtNLM"/>
    </source>
</evidence>
<name>A0A0H2SBR8_9AGAM</name>